<evidence type="ECO:0000256" key="7">
    <source>
        <dbReference type="SAM" id="MobiDB-lite"/>
    </source>
</evidence>
<gene>
    <name evidence="9" type="ORF">ACFQV2_39170</name>
</gene>
<name>A0ABW2U012_9PSEU</name>
<reference evidence="10" key="1">
    <citation type="journal article" date="2019" name="Int. J. Syst. Evol. Microbiol.">
        <title>The Global Catalogue of Microorganisms (GCM) 10K type strain sequencing project: providing services to taxonomists for standard genome sequencing and annotation.</title>
        <authorList>
            <consortium name="The Broad Institute Genomics Platform"/>
            <consortium name="The Broad Institute Genome Sequencing Center for Infectious Disease"/>
            <person name="Wu L."/>
            <person name="Ma J."/>
        </authorList>
    </citation>
    <scope>NUCLEOTIDE SEQUENCE [LARGE SCALE GENOMIC DNA]</scope>
    <source>
        <strain evidence="10">JCM 17695</strain>
    </source>
</reference>
<keyword evidence="3" id="KW-0808">Transferase</keyword>
<feature type="domain" description="AlgX/AlgJ SGNH hydrolase-like" evidence="8">
    <location>
        <begin position="140"/>
        <end position="273"/>
    </location>
</feature>
<protein>
    <recommendedName>
        <fullName evidence="8">AlgX/AlgJ SGNH hydrolase-like domain-containing protein</fullName>
    </recommendedName>
</protein>
<sequence length="427" mass="46754">MTRPGPVELPAVHEAWLPREHSLHRPRHGGKQTGALACAAVFFLAPLAGLALGARPAEIENRKLAAFPSPVEGWAFFTDLPAWATDHLVFRGDAISIADGVSRGVFGEPPQLGTRAGSDSPLGTHEGPAPGFDITTIPRVIEGTDGWLYLGDEVAVRCKQDVPTAETMRQIRAVKEGIEASGRDFLLVIAPDKITVEPEHLPQRYPGQDCVRPVTDEFWRLIKEGNLALDLRSEIHRVAESRGVPVYPARDAHWDDIGGLLMARGIAEWLRPGVTKDWVVADGEPWRVPADLPPLIGRTGDIEGRHYSVKPDGVREQARDVPQDFTTPLHLNTTSGPGTYGRKVAMLGDSFTIRAKRYLGAAFGDLTLLHYKQLQEGDRQAAIKMLVDSDVVVFEVAERALVKGNSVLFAPEVVEAMLREMSANPRR</sequence>
<keyword evidence="5" id="KW-0574">Periplasm</keyword>
<dbReference type="EMBL" id="JBHTEY010000004">
    <property type="protein sequence ID" value="MFC7618478.1"/>
    <property type="molecule type" value="Genomic_DNA"/>
</dbReference>
<comment type="caution">
    <text evidence="9">The sequence shown here is derived from an EMBL/GenBank/DDBJ whole genome shotgun (WGS) entry which is preliminary data.</text>
</comment>
<evidence type="ECO:0000256" key="6">
    <source>
        <dbReference type="ARBA" id="ARBA00022841"/>
    </source>
</evidence>
<feature type="region of interest" description="Disordered" evidence="7">
    <location>
        <begin position="106"/>
        <end position="129"/>
    </location>
</feature>
<comment type="pathway">
    <text evidence="2">Glycan biosynthesis; alginate biosynthesis.</text>
</comment>
<organism evidence="9 10">
    <name type="scientific">Actinokineospora soli</name>
    <dbReference type="NCBI Taxonomy" id="1048753"/>
    <lineage>
        <taxon>Bacteria</taxon>
        <taxon>Bacillati</taxon>
        <taxon>Actinomycetota</taxon>
        <taxon>Actinomycetes</taxon>
        <taxon>Pseudonocardiales</taxon>
        <taxon>Pseudonocardiaceae</taxon>
        <taxon>Actinokineospora</taxon>
    </lineage>
</organism>
<keyword evidence="4" id="KW-0732">Signal</keyword>
<evidence type="ECO:0000256" key="2">
    <source>
        <dbReference type="ARBA" id="ARBA00005182"/>
    </source>
</evidence>
<evidence type="ECO:0000259" key="8">
    <source>
        <dbReference type="Pfam" id="PF16822"/>
    </source>
</evidence>
<evidence type="ECO:0000256" key="1">
    <source>
        <dbReference type="ARBA" id="ARBA00004418"/>
    </source>
</evidence>
<dbReference type="Pfam" id="PF16822">
    <property type="entry name" value="ALGX"/>
    <property type="match status" value="1"/>
</dbReference>
<evidence type="ECO:0000256" key="5">
    <source>
        <dbReference type="ARBA" id="ARBA00022764"/>
    </source>
</evidence>
<evidence type="ECO:0000313" key="10">
    <source>
        <dbReference type="Proteomes" id="UP001596512"/>
    </source>
</evidence>
<accession>A0ABW2U012</accession>
<evidence type="ECO:0000313" key="9">
    <source>
        <dbReference type="EMBL" id="MFC7618478.1"/>
    </source>
</evidence>
<evidence type="ECO:0000256" key="4">
    <source>
        <dbReference type="ARBA" id="ARBA00022729"/>
    </source>
</evidence>
<keyword evidence="6" id="KW-0016">Alginate biosynthesis</keyword>
<proteinExistence type="predicted"/>
<dbReference type="InterPro" id="IPR031811">
    <property type="entry name" value="ALGX/ALGJ_SGNH-like"/>
</dbReference>
<evidence type="ECO:0000256" key="3">
    <source>
        <dbReference type="ARBA" id="ARBA00022679"/>
    </source>
</evidence>
<dbReference type="Proteomes" id="UP001596512">
    <property type="component" value="Unassembled WGS sequence"/>
</dbReference>
<comment type="subcellular location">
    <subcellularLocation>
        <location evidence="1">Periplasm</location>
    </subcellularLocation>
</comment>
<keyword evidence="10" id="KW-1185">Reference proteome</keyword>